<reference evidence="1" key="1">
    <citation type="submission" date="2021-06" db="EMBL/GenBank/DDBJ databases">
        <authorList>
            <person name="Kallberg Y."/>
            <person name="Tangrot J."/>
            <person name="Rosling A."/>
        </authorList>
    </citation>
    <scope>NUCLEOTIDE SEQUENCE</scope>
    <source>
        <strain evidence="1">MA461A</strain>
    </source>
</reference>
<protein>
    <submittedName>
        <fullName evidence="1">13146_t:CDS:1</fullName>
    </submittedName>
</protein>
<name>A0ACA9RRZ4_9GLOM</name>
<sequence length="321" mass="36368">HKVLSVQDFSLLTLIQNNLTLQKHHSPSVRSLARNLQLTISVRGAASQTSNTGNSNEQIRLQESSKKLQEAMEALQDDILPIKARGLVMLKEMVLEKDIIMDERDNLNKVLDIFVNMVQDEESFIYFNAVKGLSALTDIHGEKIMKKLMAIYVDGSQNLDNRLRVGEAILQTIQRCGDVLGKYIMALLPPLLYVLNKEPNKTLKVSALSIIGCACETSPLALSTWFRDIIDWVLNILNIQKEVEVRRASIVLLISLFRGLSSHSQSVFIIPKDLLEKIWRTLKYIEEIDKDELIRYYARIGISDLDAISRDELFGSISTNM</sequence>
<evidence type="ECO:0000313" key="1">
    <source>
        <dbReference type="EMBL" id="CAG8806984.1"/>
    </source>
</evidence>
<dbReference type="Proteomes" id="UP000789920">
    <property type="component" value="Unassembled WGS sequence"/>
</dbReference>
<proteinExistence type="predicted"/>
<evidence type="ECO:0000313" key="2">
    <source>
        <dbReference type="Proteomes" id="UP000789920"/>
    </source>
</evidence>
<gene>
    <name evidence="1" type="ORF">RPERSI_LOCUS22291</name>
</gene>
<comment type="caution">
    <text evidence="1">The sequence shown here is derived from an EMBL/GenBank/DDBJ whole genome shotgun (WGS) entry which is preliminary data.</text>
</comment>
<feature type="non-terminal residue" evidence="1">
    <location>
        <position position="1"/>
    </location>
</feature>
<organism evidence="1 2">
    <name type="scientific">Racocetra persica</name>
    <dbReference type="NCBI Taxonomy" id="160502"/>
    <lineage>
        <taxon>Eukaryota</taxon>
        <taxon>Fungi</taxon>
        <taxon>Fungi incertae sedis</taxon>
        <taxon>Mucoromycota</taxon>
        <taxon>Glomeromycotina</taxon>
        <taxon>Glomeromycetes</taxon>
        <taxon>Diversisporales</taxon>
        <taxon>Gigasporaceae</taxon>
        <taxon>Racocetra</taxon>
    </lineage>
</organism>
<accession>A0ACA9RRZ4</accession>
<dbReference type="EMBL" id="CAJVQC010067105">
    <property type="protein sequence ID" value="CAG8806984.1"/>
    <property type="molecule type" value="Genomic_DNA"/>
</dbReference>
<keyword evidence="2" id="KW-1185">Reference proteome</keyword>